<feature type="signal peptide" evidence="2">
    <location>
        <begin position="1"/>
        <end position="23"/>
    </location>
</feature>
<keyword evidence="2" id="KW-0732">Signal</keyword>
<dbReference type="Proteomes" id="UP001295423">
    <property type="component" value="Unassembled WGS sequence"/>
</dbReference>
<dbReference type="GO" id="GO:0016020">
    <property type="term" value="C:membrane"/>
    <property type="evidence" value="ECO:0007669"/>
    <property type="project" value="InterPro"/>
</dbReference>
<name>A0AAD2PVL8_9STRA</name>
<dbReference type="InterPro" id="IPR005331">
    <property type="entry name" value="Sulfotransferase"/>
</dbReference>
<evidence type="ECO:0000256" key="1">
    <source>
        <dbReference type="SAM" id="MobiDB-lite"/>
    </source>
</evidence>
<organism evidence="3 4">
    <name type="scientific">Cylindrotheca closterium</name>
    <dbReference type="NCBI Taxonomy" id="2856"/>
    <lineage>
        <taxon>Eukaryota</taxon>
        <taxon>Sar</taxon>
        <taxon>Stramenopiles</taxon>
        <taxon>Ochrophyta</taxon>
        <taxon>Bacillariophyta</taxon>
        <taxon>Bacillariophyceae</taxon>
        <taxon>Bacillariophycidae</taxon>
        <taxon>Bacillariales</taxon>
        <taxon>Bacillariaceae</taxon>
        <taxon>Cylindrotheca</taxon>
    </lineage>
</organism>
<evidence type="ECO:0008006" key="5">
    <source>
        <dbReference type="Google" id="ProtNLM"/>
    </source>
</evidence>
<feature type="chain" id="PRO_5042117989" description="Sulfotransferase domain-containing protein" evidence="2">
    <location>
        <begin position="24"/>
        <end position="467"/>
    </location>
</feature>
<dbReference type="InterPro" id="IPR027417">
    <property type="entry name" value="P-loop_NTPase"/>
</dbReference>
<dbReference type="EMBL" id="CAKOGP040001903">
    <property type="protein sequence ID" value="CAJ1955918.1"/>
    <property type="molecule type" value="Genomic_DNA"/>
</dbReference>
<dbReference type="GO" id="GO:0008146">
    <property type="term" value="F:sulfotransferase activity"/>
    <property type="evidence" value="ECO:0007669"/>
    <property type="project" value="InterPro"/>
</dbReference>
<dbReference type="Pfam" id="PF03567">
    <property type="entry name" value="Sulfotransfer_2"/>
    <property type="match status" value="1"/>
</dbReference>
<accession>A0AAD2PVL8</accession>
<proteinExistence type="predicted"/>
<sequence>MNQIPGSVIAIIFFIALVTVVSNETLVSSVSNVPLDATSEDFATVSHNKKEEKELKSQSLYDLPETARDNSLGIRKVPKCLVNLHIPKVGGRTVGTFLQQVTNVTGFERYPLYGHKGEQNWEDIVQAKRTRRIHKKHDDSADNNDSKDSTTTTTTSNNNNEYYDSFFVQGHFTARIFDTYPELKECLIMTVLRQPVDRAISAFFFHNHRRYEIDKCLSSENYDPLRNSTGDDAGDANRHHQEEEEPPGMVIQRGNATTILMSSTMTSQKDDLEVGAKSRLALARMNAQKLRNSNRRSGGGNQRCKLFWQYSNDMTLRFAGLPELPWKSWEMSERGRKWRKDKNMHQAFEKARLQNLFSVSSIPQANETHLERAKANMKNYVSLVCFLHDLPSCAKRILQAFQLDVGNDSSSEIIDLSIMSANRTLTTKFKTKSRPDQLEEKELQKFQEANRFDQALYDWALEQYSSQ</sequence>
<protein>
    <recommendedName>
        <fullName evidence="5">Sulfotransferase domain-containing protein</fullName>
    </recommendedName>
</protein>
<comment type="caution">
    <text evidence="3">The sequence shown here is derived from an EMBL/GenBank/DDBJ whole genome shotgun (WGS) entry which is preliminary data.</text>
</comment>
<keyword evidence="4" id="KW-1185">Reference proteome</keyword>
<feature type="region of interest" description="Disordered" evidence="1">
    <location>
        <begin position="222"/>
        <end position="247"/>
    </location>
</feature>
<feature type="compositionally biased region" description="Low complexity" evidence="1">
    <location>
        <begin position="149"/>
        <end position="160"/>
    </location>
</feature>
<reference evidence="3" key="1">
    <citation type="submission" date="2023-08" db="EMBL/GenBank/DDBJ databases">
        <authorList>
            <person name="Audoor S."/>
            <person name="Bilcke G."/>
        </authorList>
    </citation>
    <scope>NUCLEOTIDE SEQUENCE</scope>
</reference>
<feature type="region of interest" description="Disordered" evidence="1">
    <location>
        <begin position="132"/>
        <end position="160"/>
    </location>
</feature>
<feature type="compositionally biased region" description="Basic and acidic residues" evidence="1">
    <location>
        <begin position="136"/>
        <end position="148"/>
    </location>
</feature>
<gene>
    <name evidence="3" type="ORF">CYCCA115_LOCUS15983</name>
</gene>
<evidence type="ECO:0000313" key="4">
    <source>
        <dbReference type="Proteomes" id="UP001295423"/>
    </source>
</evidence>
<dbReference type="Gene3D" id="3.40.50.300">
    <property type="entry name" value="P-loop containing nucleotide triphosphate hydrolases"/>
    <property type="match status" value="1"/>
</dbReference>
<evidence type="ECO:0000313" key="3">
    <source>
        <dbReference type="EMBL" id="CAJ1955918.1"/>
    </source>
</evidence>
<evidence type="ECO:0000256" key="2">
    <source>
        <dbReference type="SAM" id="SignalP"/>
    </source>
</evidence>
<dbReference type="AlphaFoldDB" id="A0AAD2PVL8"/>